<sequence length="705" mass="69865">MRIKNHVPLAIVAALLSTLTACGGGDGASNSAANTASPATPATTGTVNGNSSTTSTGSTSTNTTTTGSTTTPATTVALIDISAAILANQNVVLNGDSVVDVPSGTTTYGGIISGSGTLTVRAPSGSGTLVLTADSNFTLPASQQTETATQTKSPTDPNHVHYWVIHNPNPPAVIVNAGATLQLGTPSSTGGSIGSYIPNTAGTTINLDNFQIDGTLVLESGPPLNMGILSGSGVIRRPPIGTTGGTVRFVGDNPFSGVYSQLYGGYFGVDHVIFSMPNATIFSNESFITAAPEGLFGDTALHQLKYPKTIWESHYGDDINTNSGLVIFSGIYSYSNSGDQLKPALSDPSLNTMLVQNVSGSLTGGDHSSFRGINIEGGTTQWGDGTTNQFFLPSAPSPAAPNSAVKNAYINLHRGATLVFDYNGKYSCNVGITGGGGGPDADGSTGTGNLTIAATAGNYAILTMPQNYNGITTIGAGATLQIGNGAPVSAVQATVGAPTAAAPYGAITRQTTVATYTGDSSLLTAESANGSLSNAIVDNGTLIIANTSTAITLSNISGSGTIKQAGAATTTLSGASSYSGGTTISGGTLSVASDTALGSGSTINSATLATAGSQHAINVSGNYTQTAGGSLALSIGSVSDQLKAGGQALLAGSLVLNFASAPAPGSRFVVVQAAGGVSGAFTSVSGNGVSLVGGQDATSYYVTVQ</sequence>
<evidence type="ECO:0000313" key="5">
    <source>
        <dbReference type="Proteomes" id="UP001495910"/>
    </source>
</evidence>
<evidence type="ECO:0000256" key="2">
    <source>
        <dbReference type="SAM" id="MobiDB-lite"/>
    </source>
</evidence>
<feature type="region of interest" description="Disordered" evidence="2">
    <location>
        <begin position="27"/>
        <end position="70"/>
    </location>
</feature>
<feature type="compositionally biased region" description="Low complexity" evidence="2">
    <location>
        <begin position="28"/>
        <end position="70"/>
    </location>
</feature>
<accession>A0ABU9Q1K3</accession>
<evidence type="ECO:0000256" key="3">
    <source>
        <dbReference type="SAM" id="SignalP"/>
    </source>
</evidence>
<keyword evidence="5" id="KW-1185">Reference proteome</keyword>
<dbReference type="InterPro" id="IPR013425">
    <property type="entry name" value="Autotrns_rpt"/>
</dbReference>
<protein>
    <submittedName>
        <fullName evidence="4">Autotransporter-associated beta strand repeat-containing protein</fullName>
    </submittedName>
</protein>
<keyword evidence="1 3" id="KW-0732">Signal</keyword>
<dbReference type="PROSITE" id="PS51257">
    <property type="entry name" value="PROKAR_LIPOPROTEIN"/>
    <property type="match status" value="1"/>
</dbReference>
<dbReference type="Proteomes" id="UP001495910">
    <property type="component" value="Unassembled WGS sequence"/>
</dbReference>
<evidence type="ECO:0000313" key="4">
    <source>
        <dbReference type="EMBL" id="MEM4990149.1"/>
    </source>
</evidence>
<dbReference type="InterPro" id="IPR011050">
    <property type="entry name" value="Pectin_lyase_fold/virulence"/>
</dbReference>
<reference evidence="4 5" key="1">
    <citation type="submission" date="2024-02" db="EMBL/GenBank/DDBJ databases">
        <title>Draft genome sequence of Collimonas sp. strain H4R21, an effective mineral-weathering bacterial strain isolated from the beech rhizosphere.</title>
        <authorList>
            <person name="Morin E."/>
            <person name="Uroz S."/>
            <person name="Leveau J.H.J."/>
            <person name="Kumar R."/>
            <person name="Rey M.W."/>
            <person name="Pham J."/>
        </authorList>
    </citation>
    <scope>NUCLEOTIDE SEQUENCE [LARGE SCALE GENOMIC DNA]</scope>
    <source>
        <strain evidence="4 5">H4R21</strain>
    </source>
</reference>
<evidence type="ECO:0000256" key="1">
    <source>
        <dbReference type="ARBA" id="ARBA00022729"/>
    </source>
</evidence>
<dbReference type="RefSeq" id="WP_342831279.1">
    <property type="nucleotide sequence ID" value="NZ_JBANDC010000020.1"/>
</dbReference>
<organism evidence="4 5">
    <name type="scientific">Collimonas rhizosphaerae</name>
    <dbReference type="NCBI Taxonomy" id="3126357"/>
    <lineage>
        <taxon>Bacteria</taxon>
        <taxon>Pseudomonadati</taxon>
        <taxon>Pseudomonadota</taxon>
        <taxon>Betaproteobacteria</taxon>
        <taxon>Burkholderiales</taxon>
        <taxon>Oxalobacteraceae</taxon>
        <taxon>Collimonas</taxon>
    </lineage>
</organism>
<feature type="chain" id="PRO_5045649283" evidence="3">
    <location>
        <begin position="24"/>
        <end position="705"/>
    </location>
</feature>
<dbReference type="InterPro" id="IPR012332">
    <property type="entry name" value="Autotransporter_pectin_lyase_C"/>
</dbReference>
<name>A0ABU9Q1K3_9BURK</name>
<dbReference type="Pfam" id="PF12951">
    <property type="entry name" value="PATR"/>
    <property type="match status" value="1"/>
</dbReference>
<comment type="caution">
    <text evidence="4">The sequence shown here is derived from an EMBL/GenBank/DDBJ whole genome shotgun (WGS) entry which is preliminary data.</text>
</comment>
<proteinExistence type="predicted"/>
<dbReference type="SUPFAM" id="SSF51126">
    <property type="entry name" value="Pectin lyase-like"/>
    <property type="match status" value="1"/>
</dbReference>
<feature type="signal peptide" evidence="3">
    <location>
        <begin position="1"/>
        <end position="23"/>
    </location>
</feature>
<dbReference type="Gene3D" id="2.160.20.20">
    <property type="match status" value="1"/>
</dbReference>
<dbReference type="EMBL" id="JBANDC010000020">
    <property type="protein sequence ID" value="MEM4990149.1"/>
    <property type="molecule type" value="Genomic_DNA"/>
</dbReference>
<gene>
    <name evidence="4" type="ORF">V8G57_22355</name>
</gene>
<dbReference type="NCBIfam" id="TIGR02601">
    <property type="entry name" value="autotrns_rpt"/>
    <property type="match status" value="1"/>
</dbReference>